<feature type="transmembrane region" description="Helical" evidence="1">
    <location>
        <begin position="90"/>
        <end position="110"/>
    </location>
</feature>
<dbReference type="AlphaFoldDB" id="A0A418W6F3"/>
<keyword evidence="1" id="KW-1133">Transmembrane helix</keyword>
<organism evidence="2 3">
    <name type="scientific">Sphingomonas cavernae</name>
    <dbReference type="NCBI Taxonomy" id="2320861"/>
    <lineage>
        <taxon>Bacteria</taxon>
        <taxon>Pseudomonadati</taxon>
        <taxon>Pseudomonadota</taxon>
        <taxon>Alphaproteobacteria</taxon>
        <taxon>Sphingomonadales</taxon>
        <taxon>Sphingomonadaceae</taxon>
        <taxon>Sphingomonas</taxon>
    </lineage>
</organism>
<dbReference type="RefSeq" id="WP_119764536.1">
    <property type="nucleotide sequence ID" value="NZ_QYUM01000004.1"/>
</dbReference>
<evidence type="ECO:0000256" key="1">
    <source>
        <dbReference type="SAM" id="Phobius"/>
    </source>
</evidence>
<reference evidence="2 3" key="1">
    <citation type="submission" date="2018-09" db="EMBL/GenBank/DDBJ databases">
        <authorList>
            <person name="Zhu H."/>
        </authorList>
    </citation>
    <scope>NUCLEOTIDE SEQUENCE [LARGE SCALE GENOMIC DNA]</scope>
    <source>
        <strain evidence="2 3">K2R01-6</strain>
    </source>
</reference>
<feature type="transmembrane region" description="Helical" evidence="1">
    <location>
        <begin position="177"/>
        <end position="196"/>
    </location>
</feature>
<evidence type="ECO:0000313" key="3">
    <source>
        <dbReference type="Proteomes" id="UP000286100"/>
    </source>
</evidence>
<accession>A0A418W6F3</accession>
<gene>
    <name evidence="2" type="ORF">D3876_17010</name>
</gene>
<name>A0A418W6F3_9SPHN</name>
<feature type="transmembrane region" description="Helical" evidence="1">
    <location>
        <begin position="15"/>
        <end position="37"/>
    </location>
</feature>
<feature type="transmembrane region" description="Helical" evidence="1">
    <location>
        <begin position="208"/>
        <end position="227"/>
    </location>
</feature>
<evidence type="ECO:0000313" key="2">
    <source>
        <dbReference type="EMBL" id="RJF85615.1"/>
    </source>
</evidence>
<dbReference type="OrthoDB" id="648493at2"/>
<sequence length="245" mass="26551">MATVAGRRRLSGERIFFTSMALAILAMVVIGFAPTYYLRGIIDAGRPLPAMTPLVHLHGLVFSSWILLFVTQTSLVAAGRTDLHRRLGAVGMALAVVMILLGTAVALYGVHRPTNPPGTTPLSWLAIPLIDVPVYGGLIVMALLNRRTPQTHKRLMLIAMIGMLSPAIGRMPWPPPIAGPIAIFGLPDLFLIPLIVWDLKTLGKLHPATIWGGLFLIASQVFRIAIWETDGWLAFASWASAIVAR</sequence>
<feature type="transmembrane region" description="Helical" evidence="1">
    <location>
        <begin position="57"/>
        <end position="78"/>
    </location>
</feature>
<dbReference type="Proteomes" id="UP000286100">
    <property type="component" value="Unassembled WGS sequence"/>
</dbReference>
<keyword evidence="1" id="KW-0812">Transmembrane</keyword>
<keyword evidence="1" id="KW-0472">Membrane</keyword>
<protein>
    <recommendedName>
        <fullName evidence="4">DUF2306 domain-containing protein</fullName>
    </recommendedName>
</protein>
<evidence type="ECO:0008006" key="4">
    <source>
        <dbReference type="Google" id="ProtNLM"/>
    </source>
</evidence>
<feature type="transmembrane region" description="Helical" evidence="1">
    <location>
        <begin position="155"/>
        <end position="171"/>
    </location>
</feature>
<dbReference type="EMBL" id="QYUM01000004">
    <property type="protein sequence ID" value="RJF85615.1"/>
    <property type="molecule type" value="Genomic_DNA"/>
</dbReference>
<feature type="transmembrane region" description="Helical" evidence="1">
    <location>
        <begin position="122"/>
        <end position="143"/>
    </location>
</feature>
<comment type="caution">
    <text evidence="2">The sequence shown here is derived from an EMBL/GenBank/DDBJ whole genome shotgun (WGS) entry which is preliminary data.</text>
</comment>
<proteinExistence type="predicted"/>
<keyword evidence="3" id="KW-1185">Reference proteome</keyword>